<keyword evidence="2" id="KW-1185">Reference proteome</keyword>
<evidence type="ECO:0000313" key="2">
    <source>
        <dbReference type="Proteomes" id="UP000828390"/>
    </source>
</evidence>
<name>A0A9D4HH54_DREPO</name>
<proteinExistence type="predicted"/>
<comment type="caution">
    <text evidence="1">The sequence shown here is derived from an EMBL/GenBank/DDBJ whole genome shotgun (WGS) entry which is preliminary data.</text>
</comment>
<reference evidence="1" key="2">
    <citation type="submission" date="2020-11" db="EMBL/GenBank/DDBJ databases">
        <authorList>
            <person name="McCartney M.A."/>
            <person name="Auch B."/>
            <person name="Kono T."/>
            <person name="Mallez S."/>
            <person name="Becker A."/>
            <person name="Gohl D.M."/>
            <person name="Silverstein K.A.T."/>
            <person name="Koren S."/>
            <person name="Bechman K.B."/>
            <person name="Herman A."/>
            <person name="Abrahante J.E."/>
            <person name="Garbe J."/>
        </authorList>
    </citation>
    <scope>NUCLEOTIDE SEQUENCE</scope>
    <source>
        <strain evidence="1">Duluth1</strain>
        <tissue evidence="1">Whole animal</tissue>
    </source>
</reference>
<dbReference type="Proteomes" id="UP000828390">
    <property type="component" value="Unassembled WGS sequence"/>
</dbReference>
<gene>
    <name evidence="1" type="ORF">DPMN_059994</name>
</gene>
<sequence length="264" mass="30096">MLTLDHGVDCELLNCDIASDDFDETLLSSDMSWYEEDEKSDMSITTDLNNTCMFDINDDSPGLWETLDGLNVNNLRLGGGYGALTVHLVSSKSRSLESLPKLETLSMNLSFYIDLPLPPYLKHLTVLYNTLSPSELRHLVNQLCAFTHSVECKLEFLCGNKIENNTITNIPPENYITVEQELQTLEHVEVKRFRIYDRTPQTDINYRAAWSVRDSIVDDGDHGDDIGKDEGWISHSSHSDIRKWHSECLNRISLQLRINGEQNN</sequence>
<dbReference type="AlphaFoldDB" id="A0A9D4HH54"/>
<organism evidence="1 2">
    <name type="scientific">Dreissena polymorpha</name>
    <name type="common">Zebra mussel</name>
    <name type="synonym">Mytilus polymorpha</name>
    <dbReference type="NCBI Taxonomy" id="45954"/>
    <lineage>
        <taxon>Eukaryota</taxon>
        <taxon>Metazoa</taxon>
        <taxon>Spiralia</taxon>
        <taxon>Lophotrochozoa</taxon>
        <taxon>Mollusca</taxon>
        <taxon>Bivalvia</taxon>
        <taxon>Autobranchia</taxon>
        <taxon>Heteroconchia</taxon>
        <taxon>Euheterodonta</taxon>
        <taxon>Imparidentia</taxon>
        <taxon>Neoheterodontei</taxon>
        <taxon>Myida</taxon>
        <taxon>Dreissenoidea</taxon>
        <taxon>Dreissenidae</taxon>
        <taxon>Dreissena</taxon>
    </lineage>
</organism>
<protein>
    <submittedName>
        <fullName evidence="1">Uncharacterized protein</fullName>
    </submittedName>
</protein>
<accession>A0A9D4HH54</accession>
<dbReference type="EMBL" id="JAIWYP010000013">
    <property type="protein sequence ID" value="KAH3717213.1"/>
    <property type="molecule type" value="Genomic_DNA"/>
</dbReference>
<evidence type="ECO:0000313" key="1">
    <source>
        <dbReference type="EMBL" id="KAH3717213.1"/>
    </source>
</evidence>
<reference evidence="1" key="1">
    <citation type="journal article" date="2019" name="bioRxiv">
        <title>The Genome of the Zebra Mussel, Dreissena polymorpha: A Resource for Invasive Species Research.</title>
        <authorList>
            <person name="McCartney M.A."/>
            <person name="Auch B."/>
            <person name="Kono T."/>
            <person name="Mallez S."/>
            <person name="Zhang Y."/>
            <person name="Obille A."/>
            <person name="Becker A."/>
            <person name="Abrahante J.E."/>
            <person name="Garbe J."/>
            <person name="Badalamenti J.P."/>
            <person name="Herman A."/>
            <person name="Mangelson H."/>
            <person name="Liachko I."/>
            <person name="Sullivan S."/>
            <person name="Sone E.D."/>
            <person name="Koren S."/>
            <person name="Silverstein K.A.T."/>
            <person name="Beckman K.B."/>
            <person name="Gohl D.M."/>
        </authorList>
    </citation>
    <scope>NUCLEOTIDE SEQUENCE</scope>
    <source>
        <strain evidence="1">Duluth1</strain>
        <tissue evidence="1">Whole animal</tissue>
    </source>
</reference>